<reference evidence="2" key="1">
    <citation type="submission" date="2023-03" db="EMBL/GenBank/DDBJ databases">
        <title>Massive genome expansion in bonnet fungi (Mycena s.s.) driven by repeated elements and novel gene families across ecological guilds.</title>
        <authorList>
            <consortium name="Lawrence Berkeley National Laboratory"/>
            <person name="Harder C.B."/>
            <person name="Miyauchi S."/>
            <person name="Viragh M."/>
            <person name="Kuo A."/>
            <person name="Thoen E."/>
            <person name="Andreopoulos B."/>
            <person name="Lu D."/>
            <person name="Skrede I."/>
            <person name="Drula E."/>
            <person name="Henrissat B."/>
            <person name="Morin E."/>
            <person name="Kohler A."/>
            <person name="Barry K."/>
            <person name="LaButti K."/>
            <person name="Morin E."/>
            <person name="Salamov A."/>
            <person name="Lipzen A."/>
            <person name="Mereny Z."/>
            <person name="Hegedus B."/>
            <person name="Baldrian P."/>
            <person name="Stursova M."/>
            <person name="Weitz H."/>
            <person name="Taylor A."/>
            <person name="Grigoriev I.V."/>
            <person name="Nagy L.G."/>
            <person name="Martin F."/>
            <person name="Kauserud H."/>
        </authorList>
    </citation>
    <scope>NUCLEOTIDE SEQUENCE</scope>
    <source>
        <strain evidence="2">9144</strain>
    </source>
</reference>
<sequence>MTAIVREELGGGVDRGVGTGIGKGDETGTRTPIGKQHTKDEGCTRRRHVSLPAPTTLPPPTSRIPTPSPSASRGSRVRVSISAGASTATGTDTNTGAPSPATGTGTSLAVGDVVLELEPPAVDAEVGAASPPCRGREWGGAARRVQGITGILGRYRPKQRCAIRQDEGKTRKLKEEGGRGGKGRKGNFERKGSGEGTPLRTHAHTALPRTSPQPAHRRATSDLAAPTEEARKRRFLRRVALAAAPALTALPLAVAGGRRRQLQLGAETVECCRVSEIHERGVAERRRRVAEGDVGKCGGCGRHVGEDGRVARDGAWRRALRGVVEREVLRAHGERAVRAPWGEALEVVVIVVLRRLGTDGEAEREARKLGLRLGLGLGLGRRGLWLPGLGLGRVLLWRVVRPAGGGVGVGVLCEAAKGEEGLGGGVVGRARGRAEEPGVCGFYFPGTGVGEGVGEGLVEDVVLGAEDGVNLHEGGCGRAGQRAERVGQLPWRATYMYYTSRARSHLQIDQFSRPDMAAPIWGPQSWDPSGSPSPGTSTLSSLRRPTSSSPPHPVARDDERHPVAVSHGGGGAPARGGDSQPAIPRRVAARPPRASGRDDGAVPQIVAHAHPKRKNAIHSTHAARPTRAGEPSSAFADGQNGTRRQSMVKSKVFLRQSNQYEHWKAPMGEHLWWWRASDSDHRTVKSLLDKPTVEQSTKHVAQVSLFQARATHAPTRRGAGGDASVTNLKKQRKDADTICSRRRHLLELARFPWCQCCATAGTCTRPREATAHPAILRLATAAATTPPAERRTQTAGATQTGTLLTVPTTGLFILSPGPCLATVTVALTVAPTTPAWVQTLQTPRADGASHTHAYDVFGWGLMSDDVNFQSAPIALRPMANSVRTCRGAHQ</sequence>
<feature type="compositionally biased region" description="Low complexity" evidence="1">
    <location>
        <begin position="575"/>
        <end position="594"/>
    </location>
</feature>
<feature type="region of interest" description="Disordered" evidence="1">
    <location>
        <begin position="84"/>
        <end position="103"/>
    </location>
</feature>
<comment type="caution">
    <text evidence="2">The sequence shown here is derived from an EMBL/GenBank/DDBJ whole genome shotgun (WGS) entry which is preliminary data.</text>
</comment>
<organism evidence="2 3">
    <name type="scientific">Mycena pura</name>
    <dbReference type="NCBI Taxonomy" id="153505"/>
    <lineage>
        <taxon>Eukaryota</taxon>
        <taxon>Fungi</taxon>
        <taxon>Dikarya</taxon>
        <taxon>Basidiomycota</taxon>
        <taxon>Agaricomycotina</taxon>
        <taxon>Agaricomycetes</taxon>
        <taxon>Agaricomycetidae</taxon>
        <taxon>Agaricales</taxon>
        <taxon>Marasmiineae</taxon>
        <taxon>Mycenaceae</taxon>
        <taxon>Mycena</taxon>
    </lineage>
</organism>
<feature type="compositionally biased region" description="Low complexity" evidence="1">
    <location>
        <begin position="529"/>
        <end position="547"/>
    </location>
</feature>
<feature type="compositionally biased region" description="Gly residues" evidence="1">
    <location>
        <begin position="10"/>
        <end position="22"/>
    </location>
</feature>
<keyword evidence="3" id="KW-1185">Reference proteome</keyword>
<feature type="region of interest" description="Disordered" evidence="1">
    <location>
        <begin position="1"/>
        <end position="78"/>
    </location>
</feature>
<dbReference type="AlphaFoldDB" id="A0AAD6VIG0"/>
<name>A0AAD6VIG0_9AGAR</name>
<protein>
    <submittedName>
        <fullName evidence="2">Uncharacterized protein</fullName>
    </submittedName>
</protein>
<dbReference type="Proteomes" id="UP001219525">
    <property type="component" value="Unassembled WGS sequence"/>
</dbReference>
<evidence type="ECO:0000313" key="3">
    <source>
        <dbReference type="Proteomes" id="UP001219525"/>
    </source>
</evidence>
<dbReference type="EMBL" id="JARJCW010000022">
    <property type="protein sequence ID" value="KAJ7213014.1"/>
    <property type="molecule type" value="Genomic_DNA"/>
</dbReference>
<evidence type="ECO:0000313" key="2">
    <source>
        <dbReference type="EMBL" id="KAJ7213014.1"/>
    </source>
</evidence>
<feature type="region of interest" description="Disordered" evidence="1">
    <location>
        <begin position="162"/>
        <end position="229"/>
    </location>
</feature>
<feature type="compositionally biased region" description="Pro residues" evidence="1">
    <location>
        <begin position="55"/>
        <end position="68"/>
    </location>
</feature>
<accession>A0AAD6VIG0</accession>
<feature type="region of interest" description="Disordered" evidence="1">
    <location>
        <begin position="519"/>
        <end position="644"/>
    </location>
</feature>
<proteinExistence type="predicted"/>
<feature type="compositionally biased region" description="Basic and acidic residues" evidence="1">
    <location>
        <begin position="163"/>
        <end position="179"/>
    </location>
</feature>
<gene>
    <name evidence="2" type="ORF">GGX14DRAFT_619843</name>
</gene>
<evidence type="ECO:0000256" key="1">
    <source>
        <dbReference type="SAM" id="MobiDB-lite"/>
    </source>
</evidence>